<organism evidence="3 4">
    <name type="scientific">Zasmidium cellare ATCC 36951</name>
    <dbReference type="NCBI Taxonomy" id="1080233"/>
    <lineage>
        <taxon>Eukaryota</taxon>
        <taxon>Fungi</taxon>
        <taxon>Dikarya</taxon>
        <taxon>Ascomycota</taxon>
        <taxon>Pezizomycotina</taxon>
        <taxon>Dothideomycetes</taxon>
        <taxon>Dothideomycetidae</taxon>
        <taxon>Mycosphaerellales</taxon>
        <taxon>Mycosphaerellaceae</taxon>
        <taxon>Zasmidium</taxon>
    </lineage>
</organism>
<keyword evidence="2" id="KW-0472">Membrane</keyword>
<proteinExistence type="predicted"/>
<keyword evidence="2" id="KW-1133">Transmembrane helix</keyword>
<reference evidence="3" key="1">
    <citation type="journal article" date="2020" name="Stud. Mycol.">
        <title>101 Dothideomycetes genomes: a test case for predicting lifestyles and emergence of pathogens.</title>
        <authorList>
            <person name="Haridas S."/>
            <person name="Albert R."/>
            <person name="Binder M."/>
            <person name="Bloem J."/>
            <person name="Labutti K."/>
            <person name="Salamov A."/>
            <person name="Andreopoulos B."/>
            <person name="Baker S."/>
            <person name="Barry K."/>
            <person name="Bills G."/>
            <person name="Bluhm B."/>
            <person name="Cannon C."/>
            <person name="Castanera R."/>
            <person name="Culley D."/>
            <person name="Daum C."/>
            <person name="Ezra D."/>
            <person name="Gonzalez J."/>
            <person name="Henrissat B."/>
            <person name="Kuo A."/>
            <person name="Liang C."/>
            <person name="Lipzen A."/>
            <person name="Lutzoni F."/>
            <person name="Magnuson J."/>
            <person name="Mondo S."/>
            <person name="Nolan M."/>
            <person name="Ohm R."/>
            <person name="Pangilinan J."/>
            <person name="Park H.-J."/>
            <person name="Ramirez L."/>
            <person name="Alfaro M."/>
            <person name="Sun H."/>
            <person name="Tritt A."/>
            <person name="Yoshinaga Y."/>
            <person name="Zwiers L.-H."/>
            <person name="Turgeon B."/>
            <person name="Goodwin S."/>
            <person name="Spatafora J."/>
            <person name="Crous P."/>
            <person name="Grigoriev I."/>
        </authorList>
    </citation>
    <scope>NUCLEOTIDE SEQUENCE</scope>
    <source>
        <strain evidence="3">ATCC 36951</strain>
    </source>
</reference>
<evidence type="ECO:0000313" key="3">
    <source>
        <dbReference type="EMBL" id="KAF2167010.1"/>
    </source>
</evidence>
<keyword evidence="2" id="KW-0812">Transmembrane</keyword>
<name>A0A6A6CLH9_ZASCE</name>
<protein>
    <submittedName>
        <fullName evidence="3">Uncharacterized protein</fullName>
    </submittedName>
</protein>
<feature type="compositionally biased region" description="Basic and acidic residues" evidence="1">
    <location>
        <begin position="322"/>
        <end position="367"/>
    </location>
</feature>
<evidence type="ECO:0000256" key="1">
    <source>
        <dbReference type="SAM" id="MobiDB-lite"/>
    </source>
</evidence>
<dbReference type="EMBL" id="ML993594">
    <property type="protein sequence ID" value="KAF2167010.1"/>
    <property type="molecule type" value="Genomic_DNA"/>
</dbReference>
<feature type="region of interest" description="Disordered" evidence="1">
    <location>
        <begin position="305"/>
        <end position="367"/>
    </location>
</feature>
<feature type="transmembrane region" description="Helical" evidence="2">
    <location>
        <begin position="210"/>
        <end position="230"/>
    </location>
</feature>
<dbReference type="OrthoDB" id="4770059at2759"/>
<evidence type="ECO:0000313" key="4">
    <source>
        <dbReference type="Proteomes" id="UP000799537"/>
    </source>
</evidence>
<keyword evidence="4" id="KW-1185">Reference proteome</keyword>
<gene>
    <name evidence="3" type="ORF">M409DRAFT_22449</name>
</gene>
<dbReference type="RefSeq" id="XP_033667899.1">
    <property type="nucleotide sequence ID" value="XM_033806337.1"/>
</dbReference>
<feature type="region of interest" description="Disordered" evidence="1">
    <location>
        <begin position="244"/>
        <end position="264"/>
    </location>
</feature>
<evidence type="ECO:0000256" key="2">
    <source>
        <dbReference type="SAM" id="Phobius"/>
    </source>
</evidence>
<dbReference type="AlphaFoldDB" id="A0A6A6CLH9"/>
<sequence>MASTTQSPETLTSALTTIFTPPSSCLQRTYTLSPSGLDHTDAPTDGVLSIWKGYTLDCFPTEAVLDDGWVYISPGICPSAYSIASQWMSGAATMATCCPWYMHVSEVHYDCASWPETTSVEVVGNGTTVTTSGYAWDTPIVIAWESKDLSLFPHHPTETGEWNVAKGITAPPSPTTVPPITVTDNGMFITADVIEGSGGGGLSTGAKAGVGVGVAAFVILAIVAGFILFWRRRRAKKALAAAQANEDDAPAELPGSTSHAKQLDSKAIHEKAATDLAHEAGGYTLSHELTGTQPENTFLRAELEGSTQPELAGDPKTGLGDVGRRELEGDIKTVGDGEKAELEGDLKKPPDYESSRDYTGDVAKTDR</sequence>
<accession>A0A6A6CLH9</accession>
<dbReference type="Proteomes" id="UP000799537">
    <property type="component" value="Unassembled WGS sequence"/>
</dbReference>
<dbReference type="GeneID" id="54559609"/>